<comment type="similarity">
    <text evidence="3">Belongs to the UPF0057 (PMP3) family.</text>
</comment>
<keyword evidence="7" id="KW-0378">Hydrolase</keyword>
<dbReference type="Pfam" id="PF01679">
    <property type="entry name" value="Pmp3"/>
    <property type="match status" value="1"/>
</dbReference>
<dbReference type="STRING" id="246409.I1CVD2"/>
<comment type="similarity">
    <text evidence="2">Belongs to the peptidase M17 family.</text>
</comment>
<dbReference type="PRINTS" id="PR00481">
    <property type="entry name" value="LAMNOPPTDASE"/>
</dbReference>
<dbReference type="InterPro" id="IPR000612">
    <property type="entry name" value="PMP3"/>
</dbReference>
<accession>I1CVD2</accession>
<dbReference type="SUPFAM" id="SSF53187">
    <property type="entry name" value="Zn-dependent exopeptidases"/>
    <property type="match status" value="1"/>
</dbReference>
<dbReference type="InterPro" id="IPR011356">
    <property type="entry name" value="Leucine_aapep/pepB"/>
</dbReference>
<dbReference type="GeneID" id="93623899"/>
<dbReference type="OMA" id="ISCFKAP"/>
<keyword evidence="6" id="KW-0812">Transmembrane</keyword>
<dbReference type="GO" id="GO:0030145">
    <property type="term" value="F:manganese ion binding"/>
    <property type="evidence" value="ECO:0007669"/>
    <property type="project" value="InterPro"/>
</dbReference>
<dbReference type="PANTHER" id="PTHR11963:SF48">
    <property type="entry name" value="DIPEPTIDASE B, ISOFORM A"/>
    <property type="match status" value="1"/>
</dbReference>
<dbReference type="OrthoDB" id="412814at2759"/>
<dbReference type="PROSITE" id="PS01309">
    <property type="entry name" value="UPF0057"/>
    <property type="match status" value="1"/>
</dbReference>
<organism evidence="11 12">
    <name type="scientific">Rhizopus delemar (strain RA 99-880 / ATCC MYA-4621 / FGSC 9543 / NRRL 43880)</name>
    <name type="common">Mucormycosis agent</name>
    <name type="synonym">Rhizopus arrhizus var. delemar</name>
    <dbReference type="NCBI Taxonomy" id="246409"/>
    <lineage>
        <taxon>Eukaryota</taxon>
        <taxon>Fungi</taxon>
        <taxon>Fungi incertae sedis</taxon>
        <taxon>Mucoromycota</taxon>
        <taxon>Mucoromycotina</taxon>
        <taxon>Mucoromycetes</taxon>
        <taxon>Mucorales</taxon>
        <taxon>Mucorineae</taxon>
        <taxon>Rhizopodaceae</taxon>
        <taxon>Rhizopus</taxon>
    </lineage>
</organism>
<dbReference type="InterPro" id="IPR000819">
    <property type="entry name" value="Peptidase_M17_C"/>
</dbReference>
<keyword evidence="8" id="KW-1133">Transmembrane helix</keyword>
<keyword evidence="4" id="KW-0031">Aminopeptidase</keyword>
<evidence type="ECO:0000256" key="7">
    <source>
        <dbReference type="ARBA" id="ARBA00022801"/>
    </source>
</evidence>
<dbReference type="PROSITE" id="PS00631">
    <property type="entry name" value="CYTOSOL_AP"/>
    <property type="match status" value="1"/>
</dbReference>
<evidence type="ECO:0000256" key="9">
    <source>
        <dbReference type="ARBA" id="ARBA00023136"/>
    </source>
</evidence>
<reference evidence="11 12" key="1">
    <citation type="journal article" date="2009" name="PLoS Genet.">
        <title>Genomic analysis of the basal lineage fungus Rhizopus oryzae reveals a whole-genome duplication.</title>
        <authorList>
            <person name="Ma L.-J."/>
            <person name="Ibrahim A.S."/>
            <person name="Skory C."/>
            <person name="Grabherr M.G."/>
            <person name="Burger G."/>
            <person name="Butler M."/>
            <person name="Elias M."/>
            <person name="Idnurm A."/>
            <person name="Lang B.F."/>
            <person name="Sone T."/>
            <person name="Abe A."/>
            <person name="Calvo S.E."/>
            <person name="Corrochano L.M."/>
            <person name="Engels R."/>
            <person name="Fu J."/>
            <person name="Hansberg W."/>
            <person name="Kim J.-M."/>
            <person name="Kodira C.D."/>
            <person name="Koehrsen M.J."/>
            <person name="Liu B."/>
            <person name="Miranda-Saavedra D."/>
            <person name="O'Leary S."/>
            <person name="Ortiz-Castellanos L."/>
            <person name="Poulter R."/>
            <person name="Rodriguez-Romero J."/>
            <person name="Ruiz-Herrera J."/>
            <person name="Shen Y.-Q."/>
            <person name="Zeng Q."/>
            <person name="Galagan J."/>
            <person name="Birren B.W."/>
            <person name="Cuomo C.A."/>
            <person name="Wickes B.L."/>
        </authorList>
    </citation>
    <scope>NUCLEOTIDE SEQUENCE [LARGE SCALE GENOMIC DNA]</scope>
    <source>
        <strain evidence="12">RA 99-880 / ATCC MYA-4621 / FGSC 9543 / NRRL 43880</strain>
    </source>
</reference>
<evidence type="ECO:0000313" key="12">
    <source>
        <dbReference type="Proteomes" id="UP000009138"/>
    </source>
</evidence>
<dbReference type="VEuPathDB" id="FungiDB:RO3G_16934"/>
<evidence type="ECO:0000259" key="10">
    <source>
        <dbReference type="PROSITE" id="PS00631"/>
    </source>
</evidence>
<evidence type="ECO:0000256" key="2">
    <source>
        <dbReference type="ARBA" id="ARBA00009528"/>
    </source>
</evidence>
<evidence type="ECO:0000256" key="4">
    <source>
        <dbReference type="ARBA" id="ARBA00022438"/>
    </source>
</evidence>
<dbReference type="Gene3D" id="3.40.630.10">
    <property type="entry name" value="Zn peptidases"/>
    <property type="match status" value="1"/>
</dbReference>
<gene>
    <name evidence="11" type="ORF">RO3G_16934</name>
</gene>
<name>I1CVD2_RHIO9</name>
<dbReference type="Proteomes" id="UP000009138">
    <property type="component" value="Unassembled WGS sequence"/>
</dbReference>
<dbReference type="InParanoid" id="I1CVD2"/>
<dbReference type="EMBL" id="GG669511">
    <property type="protein sequence ID" value="EIE92412.1"/>
    <property type="molecule type" value="Genomic_DNA"/>
</dbReference>
<dbReference type="GO" id="GO:0005737">
    <property type="term" value="C:cytoplasm"/>
    <property type="evidence" value="ECO:0007669"/>
    <property type="project" value="InterPro"/>
</dbReference>
<evidence type="ECO:0000256" key="8">
    <source>
        <dbReference type="ARBA" id="ARBA00022989"/>
    </source>
</evidence>
<dbReference type="eggNOG" id="KOG2597">
    <property type="taxonomic scope" value="Eukaryota"/>
</dbReference>
<dbReference type="GO" id="GO:0070006">
    <property type="term" value="F:metalloaminopeptidase activity"/>
    <property type="evidence" value="ECO:0007669"/>
    <property type="project" value="InterPro"/>
</dbReference>
<evidence type="ECO:0000313" key="11">
    <source>
        <dbReference type="EMBL" id="EIE92412.1"/>
    </source>
</evidence>
<keyword evidence="12" id="KW-1185">Reference proteome</keyword>
<evidence type="ECO:0000256" key="1">
    <source>
        <dbReference type="ARBA" id="ARBA00004370"/>
    </source>
</evidence>
<proteinExistence type="inferred from homology"/>
<protein>
    <recommendedName>
        <fullName evidence="10">Cytosol aminopeptidase domain-containing protein</fullName>
    </recommendedName>
</protein>
<dbReference type="MEROPS" id="M17.011"/>
<dbReference type="RefSeq" id="XP_067527808.1">
    <property type="nucleotide sequence ID" value="XM_067671518.1"/>
</dbReference>
<dbReference type="Pfam" id="PF00883">
    <property type="entry name" value="Peptidase_M17"/>
    <property type="match status" value="1"/>
</dbReference>
<keyword evidence="5" id="KW-0645">Protease</keyword>
<keyword evidence="9" id="KW-0472">Membrane</keyword>
<sequence length="585" mass="63673">MAFTASDICKIIFAVILPPLGVFLEKGCGTDLLINIGLTILGYIPGIIQFIQTNSTGLLSTLESNQSSYDGLIVIFTEKKALVDLLPQTQKYMDLDATFGESVQLLVTNDGKPAERVVISPTGTIDGDFDDVRRIKDAAYAAGLKALKAGITHPLVCFADEPTAHLFWTSEKDDFRHFVSVALMGLFESSFEPFDVRQHAQRTNKELKTFTHLGLVTAADASLLKGVEAAEVGRRIAKDIGNPDPEIMSPIHIVEYIQEQFKDAKNIKLSVIDDVEAIRKEYPLAHAVTRASLAVPRHHPRFVLFEYLSPDQSQVKENLYFVGKGVTYDTGGADVKCSGHMRDMSRDKCGAAAVAGFFKTISMLAPEKVNVTGGLALVRNSVGPDMYVSDEVIVARSVLVGNTDAEGRMVMTDLLCQFKEKVIEHNQSNTPSSSAPSFLFTCATLTGHALRAYDGYGITLDNGVARKHKISKRIYNAGHVLADPFEISTLRREDIDCVKPGRSSEDLISANDQPSTMTNRGHQYPAGFMLQASGLDQYGLNNKELSIGYTHLDVAGSAELISSVGWSLPRVTGSPVVALTGAFLF</sequence>
<dbReference type="PANTHER" id="PTHR11963">
    <property type="entry name" value="LEUCINE AMINOPEPTIDASE-RELATED"/>
    <property type="match status" value="1"/>
</dbReference>
<evidence type="ECO:0000256" key="3">
    <source>
        <dbReference type="ARBA" id="ARBA00009530"/>
    </source>
</evidence>
<dbReference type="GO" id="GO:0006508">
    <property type="term" value="P:proteolysis"/>
    <property type="evidence" value="ECO:0007669"/>
    <property type="project" value="UniProtKB-KW"/>
</dbReference>
<dbReference type="eggNOG" id="KOG1773">
    <property type="taxonomic scope" value="Eukaryota"/>
</dbReference>
<comment type="subcellular location">
    <subcellularLocation>
        <location evidence="1">Membrane</location>
    </subcellularLocation>
</comment>
<dbReference type="AlphaFoldDB" id="I1CVD2"/>
<evidence type="ECO:0000256" key="5">
    <source>
        <dbReference type="ARBA" id="ARBA00022670"/>
    </source>
</evidence>
<feature type="domain" description="Cytosol aminopeptidase" evidence="10">
    <location>
        <begin position="402"/>
        <end position="409"/>
    </location>
</feature>
<dbReference type="GO" id="GO:0016020">
    <property type="term" value="C:membrane"/>
    <property type="evidence" value="ECO:0007669"/>
    <property type="project" value="UniProtKB-SubCell"/>
</dbReference>
<evidence type="ECO:0000256" key="6">
    <source>
        <dbReference type="ARBA" id="ARBA00022692"/>
    </source>
</evidence>